<dbReference type="EC" id="2.7.7.108" evidence="8"/>
<feature type="binding site" evidence="8">
    <location>
        <position position="203"/>
    </location>
    <ligand>
        <name>ATP</name>
        <dbReference type="ChEBI" id="CHEBI:30616"/>
    </ligand>
</feature>
<evidence type="ECO:0000256" key="7">
    <source>
        <dbReference type="ARBA" id="ARBA00022842"/>
    </source>
</evidence>
<evidence type="ECO:0000256" key="5">
    <source>
        <dbReference type="ARBA" id="ARBA00022741"/>
    </source>
</evidence>
<dbReference type="NCBIfam" id="NF000658">
    <property type="entry name" value="PRK00029.1"/>
    <property type="match status" value="1"/>
</dbReference>
<feature type="binding site" evidence="8">
    <location>
        <position position="274"/>
    </location>
    <ligand>
        <name>Mg(2+)</name>
        <dbReference type="ChEBI" id="CHEBI:18420"/>
    </ligand>
</feature>
<dbReference type="Proteomes" id="UP001549691">
    <property type="component" value="Unassembled WGS sequence"/>
</dbReference>
<keyword evidence="5 8" id="KW-0547">Nucleotide-binding</keyword>
<dbReference type="PANTHER" id="PTHR32057">
    <property type="entry name" value="PROTEIN ADENYLYLTRANSFERASE SELO, MITOCHONDRIAL"/>
    <property type="match status" value="1"/>
</dbReference>
<feature type="binding site" evidence="8">
    <location>
        <position position="105"/>
    </location>
    <ligand>
        <name>ATP</name>
        <dbReference type="ChEBI" id="CHEBI:30616"/>
    </ligand>
</feature>
<evidence type="ECO:0000256" key="8">
    <source>
        <dbReference type="HAMAP-Rule" id="MF_00692"/>
    </source>
</evidence>
<evidence type="ECO:0000256" key="3">
    <source>
        <dbReference type="ARBA" id="ARBA00022695"/>
    </source>
</evidence>
<comment type="catalytic activity">
    <reaction evidence="8">
        <text>L-tyrosyl-[protein] + ATP = O-(5'-adenylyl)-L-tyrosyl-[protein] + diphosphate</text>
        <dbReference type="Rhea" id="RHEA:54288"/>
        <dbReference type="Rhea" id="RHEA-COMP:10136"/>
        <dbReference type="Rhea" id="RHEA-COMP:13846"/>
        <dbReference type="ChEBI" id="CHEBI:30616"/>
        <dbReference type="ChEBI" id="CHEBI:33019"/>
        <dbReference type="ChEBI" id="CHEBI:46858"/>
        <dbReference type="ChEBI" id="CHEBI:83624"/>
        <dbReference type="EC" id="2.7.7.108"/>
    </reaction>
</comment>
<evidence type="ECO:0000256" key="4">
    <source>
        <dbReference type="ARBA" id="ARBA00022723"/>
    </source>
</evidence>
<comment type="cofactor">
    <cofactor evidence="8">
        <name>Mg(2+)</name>
        <dbReference type="ChEBI" id="CHEBI:18420"/>
    </cofactor>
    <cofactor evidence="8">
        <name>Mn(2+)</name>
        <dbReference type="ChEBI" id="CHEBI:29035"/>
    </cofactor>
</comment>
<protein>
    <recommendedName>
        <fullName evidence="8">Protein nucleotidyltransferase YdiU</fullName>
        <ecNumber evidence="8">2.7.7.-</ecNumber>
    </recommendedName>
    <alternativeName>
        <fullName evidence="8">Protein adenylyltransferase YdiU</fullName>
        <ecNumber evidence="8">2.7.7.108</ecNumber>
    </alternativeName>
    <alternativeName>
        <fullName evidence="8">Protein uridylyltransferase YdiU</fullName>
        <ecNumber evidence="8">2.7.7.-</ecNumber>
    </alternativeName>
</protein>
<proteinExistence type="inferred from homology"/>
<feature type="binding site" evidence="8">
    <location>
        <position position="126"/>
    </location>
    <ligand>
        <name>ATP</name>
        <dbReference type="ChEBI" id="CHEBI:30616"/>
    </ligand>
</feature>
<dbReference type="HAMAP" id="MF_00692">
    <property type="entry name" value="SelO"/>
    <property type="match status" value="1"/>
</dbReference>
<accession>A0ABV2THX0</accession>
<feature type="binding site" evidence="8">
    <location>
        <position position="103"/>
    </location>
    <ligand>
        <name>ATP</name>
        <dbReference type="ChEBI" id="CHEBI:30616"/>
    </ligand>
</feature>
<keyword evidence="6 8" id="KW-0067">ATP-binding</keyword>
<keyword evidence="3 8" id="KW-0548">Nucleotidyltransferase</keyword>
<dbReference type="Pfam" id="PF02696">
    <property type="entry name" value="SelO"/>
    <property type="match status" value="1"/>
</dbReference>
<comment type="function">
    <text evidence="8">Nucleotidyltransferase involved in the post-translational modification of proteins. It can catalyze the addition of adenosine monophosphate (AMP) or uridine monophosphate (UMP) to a protein, resulting in modifications known as AMPylation and UMPylation.</text>
</comment>
<feature type="binding site" evidence="8">
    <location>
        <position position="106"/>
    </location>
    <ligand>
        <name>ATP</name>
        <dbReference type="ChEBI" id="CHEBI:30616"/>
    </ligand>
</feature>
<name>A0ABV2THX0_9RHOO</name>
<keyword evidence="4 8" id="KW-0479">Metal-binding</keyword>
<keyword evidence="10" id="KW-1185">Reference proteome</keyword>
<evidence type="ECO:0000313" key="9">
    <source>
        <dbReference type="EMBL" id="MET7013521.1"/>
    </source>
</evidence>
<evidence type="ECO:0000313" key="10">
    <source>
        <dbReference type="Proteomes" id="UP001549691"/>
    </source>
</evidence>
<feature type="binding site" evidence="8">
    <location>
        <position position="283"/>
    </location>
    <ligand>
        <name>Mg(2+)</name>
        <dbReference type="ChEBI" id="CHEBI:18420"/>
    </ligand>
</feature>
<comment type="catalytic activity">
    <reaction evidence="8">
        <text>L-tyrosyl-[protein] + UTP = O-(5'-uridylyl)-L-tyrosyl-[protein] + diphosphate</text>
        <dbReference type="Rhea" id="RHEA:83887"/>
        <dbReference type="Rhea" id="RHEA-COMP:10136"/>
        <dbReference type="Rhea" id="RHEA-COMP:20238"/>
        <dbReference type="ChEBI" id="CHEBI:33019"/>
        <dbReference type="ChEBI" id="CHEBI:46398"/>
        <dbReference type="ChEBI" id="CHEBI:46858"/>
        <dbReference type="ChEBI" id="CHEBI:90602"/>
    </reaction>
</comment>
<comment type="catalytic activity">
    <reaction evidence="8">
        <text>L-threonyl-[protein] + ATP = 3-O-(5'-adenylyl)-L-threonyl-[protein] + diphosphate</text>
        <dbReference type="Rhea" id="RHEA:54292"/>
        <dbReference type="Rhea" id="RHEA-COMP:11060"/>
        <dbReference type="Rhea" id="RHEA-COMP:13847"/>
        <dbReference type="ChEBI" id="CHEBI:30013"/>
        <dbReference type="ChEBI" id="CHEBI:30616"/>
        <dbReference type="ChEBI" id="CHEBI:33019"/>
        <dbReference type="ChEBI" id="CHEBI:138113"/>
        <dbReference type="EC" id="2.7.7.108"/>
    </reaction>
</comment>
<comment type="similarity">
    <text evidence="1 8">Belongs to the SELO family.</text>
</comment>
<feature type="active site" description="Proton acceptor" evidence="8">
    <location>
        <position position="273"/>
    </location>
</feature>
<comment type="caution">
    <text evidence="9">The sequence shown here is derived from an EMBL/GenBank/DDBJ whole genome shotgun (WGS) entry which is preliminary data.</text>
</comment>
<feature type="binding site" evidence="8">
    <location>
        <position position="283"/>
    </location>
    <ligand>
        <name>ATP</name>
        <dbReference type="ChEBI" id="CHEBI:30616"/>
    </ligand>
</feature>
<keyword evidence="7 8" id="KW-0460">Magnesium</keyword>
<dbReference type="GO" id="GO:0016779">
    <property type="term" value="F:nucleotidyltransferase activity"/>
    <property type="evidence" value="ECO:0007669"/>
    <property type="project" value="UniProtKB-KW"/>
</dbReference>
<organism evidence="9 10">
    <name type="scientific">Uliginosibacterium flavum</name>
    <dbReference type="NCBI Taxonomy" id="1396831"/>
    <lineage>
        <taxon>Bacteria</taxon>
        <taxon>Pseudomonadati</taxon>
        <taxon>Pseudomonadota</taxon>
        <taxon>Betaproteobacteria</taxon>
        <taxon>Rhodocyclales</taxon>
        <taxon>Zoogloeaceae</taxon>
        <taxon>Uliginosibacterium</taxon>
    </lineage>
</organism>
<sequence length="524" mass="57105">MSSKLSDLRFDHRFTDALPADPENTVQPRQVYGAAYSLCAPTPVAAPQMLAWSADTAALLGLSAEPEAMAAEVFAGNRLLPGSQPYATCYGGHQFGNWAGQLGDGRAILLGTVIGADDNRIEVQLKGAGMTPYSRHADGRAVLRSSIREYLCSEAMHHLGVPTTRALCLVGTGDPVVRDMFYDGHPQQEAGAIVTRLAPSFLRFGHYEIFAARGELGLLRQLLDHTLTTHFPELGAPSPEAYIAWFAEVCQRTAVMVAHWMRVGFVHGVMNTDNLSVLGLTIDYGPYGWIDNFDPAFTPNTTDRGGRYAYAQQARVAGWNLNCLANALMPVVKNQAALEACLDEYAEHFETHYLAMLRDKLGLPQDGSAEADFKRISALFACFAAADTDMTIFYRALAQIAPDTPADAALAEISPAFYAPPSSTAQAQFALWLADWQACLAASPESVADRRTRMHAANPWIIPRNWLAQDAIKAAEAGDMSVLERLMRAIRNPYLEQAEFTDLAARRPDWARNEPGCSALSCSS</sequence>
<evidence type="ECO:0000256" key="2">
    <source>
        <dbReference type="ARBA" id="ARBA00022679"/>
    </source>
</evidence>
<dbReference type="RefSeq" id="WP_354599980.1">
    <property type="nucleotide sequence ID" value="NZ_JBEWZI010000003.1"/>
</dbReference>
<dbReference type="EMBL" id="JBEWZI010000003">
    <property type="protein sequence ID" value="MET7013521.1"/>
    <property type="molecule type" value="Genomic_DNA"/>
</dbReference>
<keyword evidence="8" id="KW-0464">Manganese</keyword>
<keyword evidence="2 8" id="KW-0808">Transferase</keyword>
<dbReference type="InterPro" id="IPR003846">
    <property type="entry name" value="SelO"/>
</dbReference>
<comment type="catalytic activity">
    <reaction evidence="8">
        <text>L-seryl-[protein] + ATP = 3-O-(5'-adenylyl)-L-seryl-[protein] + diphosphate</text>
        <dbReference type="Rhea" id="RHEA:58120"/>
        <dbReference type="Rhea" id="RHEA-COMP:9863"/>
        <dbReference type="Rhea" id="RHEA-COMP:15073"/>
        <dbReference type="ChEBI" id="CHEBI:29999"/>
        <dbReference type="ChEBI" id="CHEBI:30616"/>
        <dbReference type="ChEBI" id="CHEBI:33019"/>
        <dbReference type="ChEBI" id="CHEBI:142516"/>
        <dbReference type="EC" id="2.7.7.108"/>
    </reaction>
</comment>
<dbReference type="PANTHER" id="PTHR32057:SF14">
    <property type="entry name" value="PROTEIN ADENYLYLTRANSFERASE SELO, MITOCHONDRIAL"/>
    <property type="match status" value="1"/>
</dbReference>
<evidence type="ECO:0000256" key="1">
    <source>
        <dbReference type="ARBA" id="ARBA00009747"/>
    </source>
</evidence>
<feature type="binding site" evidence="8">
    <location>
        <position position="196"/>
    </location>
    <ligand>
        <name>ATP</name>
        <dbReference type="ChEBI" id="CHEBI:30616"/>
    </ligand>
</feature>
<comment type="catalytic activity">
    <reaction evidence="8">
        <text>L-histidyl-[protein] + UTP = N(tele)-(5'-uridylyl)-L-histidyl-[protein] + diphosphate</text>
        <dbReference type="Rhea" id="RHEA:83891"/>
        <dbReference type="Rhea" id="RHEA-COMP:9745"/>
        <dbReference type="Rhea" id="RHEA-COMP:20239"/>
        <dbReference type="ChEBI" id="CHEBI:29979"/>
        <dbReference type="ChEBI" id="CHEBI:33019"/>
        <dbReference type="ChEBI" id="CHEBI:46398"/>
        <dbReference type="ChEBI" id="CHEBI:233474"/>
    </reaction>
</comment>
<dbReference type="EC" id="2.7.7.-" evidence="8"/>
<gene>
    <name evidence="8" type="primary">ydiU</name>
    <name evidence="8" type="synonym">selO</name>
    <name evidence="9" type="ORF">ABXR19_04920</name>
</gene>
<comment type="catalytic activity">
    <reaction evidence="8">
        <text>L-seryl-[protein] + UTP = O-(5'-uridylyl)-L-seryl-[protein] + diphosphate</text>
        <dbReference type="Rhea" id="RHEA:64604"/>
        <dbReference type="Rhea" id="RHEA-COMP:9863"/>
        <dbReference type="Rhea" id="RHEA-COMP:16635"/>
        <dbReference type="ChEBI" id="CHEBI:29999"/>
        <dbReference type="ChEBI" id="CHEBI:33019"/>
        <dbReference type="ChEBI" id="CHEBI:46398"/>
        <dbReference type="ChEBI" id="CHEBI:156051"/>
    </reaction>
</comment>
<evidence type="ECO:0000256" key="6">
    <source>
        <dbReference type="ARBA" id="ARBA00022840"/>
    </source>
</evidence>
<feature type="binding site" evidence="8">
    <location>
        <position position="139"/>
    </location>
    <ligand>
        <name>ATP</name>
        <dbReference type="ChEBI" id="CHEBI:30616"/>
    </ligand>
</feature>
<feature type="binding site" evidence="8">
    <location>
        <position position="138"/>
    </location>
    <ligand>
        <name>ATP</name>
        <dbReference type="ChEBI" id="CHEBI:30616"/>
    </ligand>
</feature>
<reference evidence="9 10" key="1">
    <citation type="submission" date="2024-07" db="EMBL/GenBank/DDBJ databases">
        <title>Uliginosibacterium flavum JJ3220;KACC:17644.</title>
        <authorList>
            <person name="Kim M.K."/>
        </authorList>
    </citation>
    <scope>NUCLEOTIDE SEQUENCE [LARGE SCALE GENOMIC DNA]</scope>
    <source>
        <strain evidence="9 10">KACC:17644</strain>
    </source>
</reference>